<dbReference type="SUPFAM" id="SSF51419">
    <property type="entry name" value="PLP-binding barrel"/>
    <property type="match status" value="1"/>
</dbReference>
<dbReference type="PANTHER" id="PTHR10146:SF14">
    <property type="entry name" value="PYRIDOXAL PHOSPHATE HOMEOSTASIS PROTEIN"/>
    <property type="match status" value="1"/>
</dbReference>
<evidence type="ECO:0000313" key="7">
    <source>
        <dbReference type="Proteomes" id="UP000199337"/>
    </source>
</evidence>
<reference evidence="7" key="1">
    <citation type="submission" date="2016-10" db="EMBL/GenBank/DDBJ databases">
        <authorList>
            <person name="Varghese N."/>
            <person name="Submissions S."/>
        </authorList>
    </citation>
    <scope>NUCLEOTIDE SEQUENCE [LARGE SCALE GENOMIC DNA]</scope>
    <source>
        <strain evidence="7">DSM 17038</strain>
    </source>
</reference>
<dbReference type="PANTHER" id="PTHR10146">
    <property type="entry name" value="PROLINE SYNTHETASE CO-TRANSCRIBED BACTERIAL HOMOLOG PROTEIN"/>
    <property type="match status" value="1"/>
</dbReference>
<dbReference type="EMBL" id="FOOX01000006">
    <property type="protein sequence ID" value="SFG56317.1"/>
    <property type="molecule type" value="Genomic_DNA"/>
</dbReference>
<feature type="modified residue" description="N6-(pyridoxal phosphate)lysine" evidence="2 3">
    <location>
        <position position="35"/>
    </location>
</feature>
<dbReference type="OrthoDB" id="9804072at2"/>
<gene>
    <name evidence="6" type="ORF">SAMN05660649_02007</name>
</gene>
<comment type="similarity">
    <text evidence="2 4">Belongs to the pyridoxal phosphate-binding protein YggS/PROSC family.</text>
</comment>
<dbReference type="InterPro" id="IPR011078">
    <property type="entry name" value="PyrdxlP_homeostasis"/>
</dbReference>
<evidence type="ECO:0000256" key="1">
    <source>
        <dbReference type="ARBA" id="ARBA00022898"/>
    </source>
</evidence>
<feature type="domain" description="Alanine racemase N-terminal" evidence="5">
    <location>
        <begin position="27"/>
        <end position="226"/>
    </location>
</feature>
<evidence type="ECO:0000256" key="4">
    <source>
        <dbReference type="RuleBase" id="RU004514"/>
    </source>
</evidence>
<comment type="cofactor">
    <cofactor evidence="3">
        <name>pyridoxal 5'-phosphate</name>
        <dbReference type="ChEBI" id="CHEBI:597326"/>
    </cofactor>
</comment>
<dbReference type="InterPro" id="IPR029066">
    <property type="entry name" value="PLP-binding_barrel"/>
</dbReference>
<organism evidence="6 7">
    <name type="scientific">Desulfotruncus arcticus DSM 17038</name>
    <dbReference type="NCBI Taxonomy" id="1121424"/>
    <lineage>
        <taxon>Bacteria</taxon>
        <taxon>Bacillati</taxon>
        <taxon>Bacillota</taxon>
        <taxon>Clostridia</taxon>
        <taxon>Eubacteriales</taxon>
        <taxon>Desulfallaceae</taxon>
        <taxon>Desulfotruncus</taxon>
    </lineage>
</organism>
<dbReference type="FunFam" id="3.20.20.10:FF:000018">
    <property type="entry name" value="Pyridoxal phosphate homeostasis protein"/>
    <property type="match status" value="1"/>
</dbReference>
<keyword evidence="1 2" id="KW-0663">Pyridoxal phosphate</keyword>
<proteinExistence type="inferred from homology"/>
<dbReference type="Gene3D" id="3.20.20.10">
    <property type="entry name" value="Alanine racemase"/>
    <property type="match status" value="1"/>
</dbReference>
<name>A0A1I2SZ94_9FIRM</name>
<accession>A0A1I2SZ94</accession>
<evidence type="ECO:0000256" key="2">
    <source>
        <dbReference type="HAMAP-Rule" id="MF_02087"/>
    </source>
</evidence>
<dbReference type="STRING" id="341036.SAMN05660649_02007"/>
<dbReference type="GO" id="GO:0030170">
    <property type="term" value="F:pyridoxal phosphate binding"/>
    <property type="evidence" value="ECO:0007669"/>
    <property type="project" value="UniProtKB-UniRule"/>
</dbReference>
<dbReference type="CDD" id="cd00635">
    <property type="entry name" value="PLPDE_III_YBL036c_like"/>
    <property type="match status" value="1"/>
</dbReference>
<dbReference type="PROSITE" id="PS01211">
    <property type="entry name" value="UPF0001"/>
    <property type="match status" value="1"/>
</dbReference>
<dbReference type="NCBIfam" id="TIGR00044">
    <property type="entry name" value="YggS family pyridoxal phosphate-dependent enzyme"/>
    <property type="match status" value="1"/>
</dbReference>
<dbReference type="AlphaFoldDB" id="A0A1I2SZ94"/>
<sequence length="230" mass="25827">MSVRENLVNIRERVRLAALRGGRDPLTIKIIAVTKRVGVPQIMEAVEAGLLDLGENRVQELAAKVPQIPSNLHWHMIGHLQTNKVKHIIGKVELIHSLDSWNLAVEVDRQAARVDKIARVLVQVNVSGEETKYGINTNEADDFITELKKLKNIKVEGLMTIAPFVDDPQEARPFFRELRLLSRELNEKISGVELKHLSMGMTNDYEVAVEEGSDMLRLGTAIFGARISRI</sequence>
<dbReference type="InterPro" id="IPR001608">
    <property type="entry name" value="Ala_racemase_N"/>
</dbReference>
<comment type="function">
    <text evidence="2">Pyridoxal 5'-phosphate (PLP)-binding protein, which is involved in PLP homeostasis.</text>
</comment>
<dbReference type="HAMAP" id="MF_02087">
    <property type="entry name" value="PLP_homeostasis"/>
    <property type="match status" value="1"/>
</dbReference>
<keyword evidence="7" id="KW-1185">Reference proteome</keyword>
<dbReference type="Proteomes" id="UP000199337">
    <property type="component" value="Unassembled WGS sequence"/>
</dbReference>
<evidence type="ECO:0000256" key="3">
    <source>
        <dbReference type="PIRSR" id="PIRSR004848-1"/>
    </source>
</evidence>
<dbReference type="PIRSF" id="PIRSF004848">
    <property type="entry name" value="YBL036c_PLPDEIII"/>
    <property type="match status" value="1"/>
</dbReference>
<protein>
    <recommendedName>
        <fullName evidence="2">Pyridoxal phosphate homeostasis protein</fullName>
        <shortName evidence="2">PLP homeostasis protein</shortName>
    </recommendedName>
</protein>
<evidence type="ECO:0000313" key="6">
    <source>
        <dbReference type="EMBL" id="SFG56317.1"/>
    </source>
</evidence>
<dbReference type="Pfam" id="PF01168">
    <property type="entry name" value="Ala_racemase_N"/>
    <property type="match status" value="1"/>
</dbReference>
<evidence type="ECO:0000259" key="5">
    <source>
        <dbReference type="Pfam" id="PF01168"/>
    </source>
</evidence>